<gene>
    <name evidence="5" type="ORF">CDN99_15280</name>
</gene>
<dbReference type="PANTHER" id="PTHR12151">
    <property type="entry name" value="ELECTRON TRANSPORT PROTIN SCO1/SENC FAMILY MEMBER"/>
    <property type="match status" value="1"/>
</dbReference>
<dbReference type="Pfam" id="PF02630">
    <property type="entry name" value="SCO1-SenC"/>
    <property type="match status" value="1"/>
</dbReference>
<evidence type="ECO:0008006" key="7">
    <source>
        <dbReference type="Google" id="ProtNLM"/>
    </source>
</evidence>
<evidence type="ECO:0000256" key="2">
    <source>
        <dbReference type="PIRSR" id="PIRSR603782-1"/>
    </source>
</evidence>
<dbReference type="InterPro" id="IPR003782">
    <property type="entry name" value="SCO1/SenC"/>
</dbReference>
<dbReference type="InterPro" id="IPR036249">
    <property type="entry name" value="Thioredoxin-like_sf"/>
</dbReference>
<name>A0A246J880_9BURK</name>
<dbReference type="InterPro" id="IPR006311">
    <property type="entry name" value="TAT_signal"/>
</dbReference>
<evidence type="ECO:0000313" key="6">
    <source>
        <dbReference type="Proteomes" id="UP000197468"/>
    </source>
</evidence>
<dbReference type="CDD" id="cd02968">
    <property type="entry name" value="SCO"/>
    <property type="match status" value="1"/>
</dbReference>
<feature type="binding site" evidence="2">
    <location>
        <position position="81"/>
    </location>
    <ligand>
        <name>Cu cation</name>
        <dbReference type="ChEBI" id="CHEBI:23378"/>
    </ligand>
</feature>
<comment type="caution">
    <text evidence="5">The sequence shown here is derived from an EMBL/GenBank/DDBJ whole genome shotgun (WGS) entry which is preliminary data.</text>
</comment>
<keyword evidence="4" id="KW-0732">Signal</keyword>
<organism evidence="5 6">
    <name type="scientific">Roseateles aquatilis</name>
    <dbReference type="NCBI Taxonomy" id="431061"/>
    <lineage>
        <taxon>Bacteria</taxon>
        <taxon>Pseudomonadati</taxon>
        <taxon>Pseudomonadota</taxon>
        <taxon>Betaproteobacteria</taxon>
        <taxon>Burkholderiales</taxon>
        <taxon>Sphaerotilaceae</taxon>
        <taxon>Roseateles</taxon>
    </lineage>
</organism>
<feature type="disulfide bond" description="Redox-active" evidence="3">
    <location>
        <begin position="77"/>
        <end position="81"/>
    </location>
</feature>
<dbReference type="Gene3D" id="3.40.30.10">
    <property type="entry name" value="Glutaredoxin"/>
    <property type="match status" value="1"/>
</dbReference>
<evidence type="ECO:0000256" key="4">
    <source>
        <dbReference type="SAM" id="SignalP"/>
    </source>
</evidence>
<dbReference type="AlphaFoldDB" id="A0A246J880"/>
<keyword evidence="2" id="KW-0479">Metal-binding</keyword>
<feature type="signal peptide" evidence="4">
    <location>
        <begin position="1"/>
        <end position="26"/>
    </location>
</feature>
<protein>
    <recommendedName>
        <fullName evidence="7">SCO family protein</fullName>
    </recommendedName>
</protein>
<accession>A0A246J880</accession>
<keyword evidence="6" id="KW-1185">Reference proteome</keyword>
<feature type="binding site" evidence="2">
    <location>
        <position position="77"/>
    </location>
    <ligand>
        <name>Cu cation</name>
        <dbReference type="ChEBI" id="CHEBI:23378"/>
    </ligand>
</feature>
<keyword evidence="3" id="KW-1015">Disulfide bond</keyword>
<dbReference type="PROSITE" id="PS51318">
    <property type="entry name" value="TAT"/>
    <property type="match status" value="1"/>
</dbReference>
<dbReference type="Proteomes" id="UP000197468">
    <property type="component" value="Unassembled WGS sequence"/>
</dbReference>
<reference evidence="5 6" key="1">
    <citation type="journal article" date="2008" name="Int. J. Syst. Evol. Microbiol.">
        <title>Description of Roseateles aquatilis sp. nov. and Roseateles terrae sp. nov., in the class Betaproteobacteria, and emended description of the genus Roseateles.</title>
        <authorList>
            <person name="Gomila M."/>
            <person name="Bowien B."/>
            <person name="Falsen E."/>
            <person name="Moore E.R."/>
            <person name="Lalucat J."/>
        </authorList>
    </citation>
    <scope>NUCLEOTIDE SEQUENCE [LARGE SCALE GENOMIC DNA]</scope>
    <source>
        <strain evidence="5 6">CCUG 48205</strain>
    </source>
</reference>
<dbReference type="RefSeq" id="WP_088385722.1">
    <property type="nucleotide sequence ID" value="NZ_NIOF01000006.1"/>
</dbReference>
<feature type="binding site" evidence="2">
    <location>
        <position position="165"/>
    </location>
    <ligand>
        <name>Cu cation</name>
        <dbReference type="ChEBI" id="CHEBI:23378"/>
    </ligand>
</feature>
<dbReference type="PANTHER" id="PTHR12151:SF25">
    <property type="entry name" value="LINALOOL DEHYDRATASE_ISOMERASE DOMAIN-CONTAINING PROTEIN"/>
    <property type="match status" value="1"/>
</dbReference>
<dbReference type="EMBL" id="NIOF01000006">
    <property type="protein sequence ID" value="OWQ88835.1"/>
    <property type="molecule type" value="Genomic_DNA"/>
</dbReference>
<evidence type="ECO:0000256" key="3">
    <source>
        <dbReference type="PIRSR" id="PIRSR603782-2"/>
    </source>
</evidence>
<evidence type="ECO:0000256" key="1">
    <source>
        <dbReference type="ARBA" id="ARBA00010996"/>
    </source>
</evidence>
<proteinExistence type="inferred from homology"/>
<dbReference type="OrthoDB" id="6335573at2"/>
<evidence type="ECO:0000313" key="5">
    <source>
        <dbReference type="EMBL" id="OWQ88835.1"/>
    </source>
</evidence>
<comment type="similarity">
    <text evidence="1">Belongs to the SCO1/2 family.</text>
</comment>
<feature type="chain" id="PRO_5012873966" description="SCO family protein" evidence="4">
    <location>
        <begin position="27"/>
        <end position="205"/>
    </location>
</feature>
<dbReference type="SUPFAM" id="SSF52833">
    <property type="entry name" value="Thioredoxin-like"/>
    <property type="match status" value="1"/>
</dbReference>
<keyword evidence="2" id="KW-0186">Copper</keyword>
<sequence>MNRRHLLAAGGIAAATLVISGAQALAAAPTTTGATSTLPTDSVYQLATPLTDQNGRAFSLGDGRGTPTIVSMFYTSCQFVCPMLVEAIRDTQQKLGDDERSRVNVLMVTFDPQHDTVAVLQKTAKQRQLDSTHWTLARAEAPNVRKLASVLGVQYKALPNGDYNHTTALILLDTDGRIVGKTSQLGDADPAFVKLVKATLASSKR</sequence>
<dbReference type="GO" id="GO:0046872">
    <property type="term" value="F:metal ion binding"/>
    <property type="evidence" value="ECO:0007669"/>
    <property type="project" value="UniProtKB-KW"/>
</dbReference>